<gene>
    <name evidence="5" type="primary">cofC</name>
    <name evidence="6" type="ORF">SAMN04487945_2363</name>
</gene>
<dbReference type="Pfam" id="PF01983">
    <property type="entry name" value="CofC"/>
    <property type="match status" value="1"/>
</dbReference>
<dbReference type="RefSeq" id="WP_089669577.1">
    <property type="nucleotide sequence ID" value="NZ_FOJA01000001.1"/>
</dbReference>
<dbReference type="InterPro" id="IPR002835">
    <property type="entry name" value="CofC"/>
</dbReference>
<comment type="catalytic activity">
    <reaction evidence="5">
        <text>(2S)-2-phospholactate + GTP + H(+) = (2S)-lactyl-2-diphospho-5'-guanosine + diphosphate</text>
        <dbReference type="Rhea" id="RHEA:63424"/>
        <dbReference type="ChEBI" id="CHEBI:15378"/>
        <dbReference type="ChEBI" id="CHEBI:33019"/>
        <dbReference type="ChEBI" id="CHEBI:37565"/>
        <dbReference type="ChEBI" id="CHEBI:59435"/>
        <dbReference type="ChEBI" id="CHEBI:59906"/>
        <dbReference type="EC" id="2.7.7.68"/>
    </reaction>
</comment>
<evidence type="ECO:0000256" key="4">
    <source>
        <dbReference type="ARBA" id="ARBA00023134"/>
    </source>
</evidence>
<reference evidence="6 7" key="1">
    <citation type="submission" date="2016-10" db="EMBL/GenBank/DDBJ databases">
        <authorList>
            <person name="de Groot N.N."/>
        </authorList>
    </citation>
    <scope>NUCLEOTIDE SEQUENCE [LARGE SCALE GENOMIC DNA]</scope>
    <source>
        <strain evidence="6 7">CGMCC 1.5337</strain>
    </source>
</reference>
<dbReference type="UniPathway" id="UPA00071"/>
<comment type="function">
    <text evidence="5">Guanylyltransferase that catalyzes the activation of (2S)-2-phospholactate (2-PL) as (2S)-lactyl-2-diphospho-5'-guanosine, via the condensation of 2-PL with GTP. It is involved in the biosynthesis of coenzyme F420, a hydride carrier cofactor.</text>
</comment>
<dbReference type="STRING" id="355548.SAMN04487945_2363"/>
<keyword evidence="3 5" id="KW-0547">Nucleotide-binding</keyword>
<dbReference type="Proteomes" id="UP000198518">
    <property type="component" value="Unassembled WGS sequence"/>
</dbReference>
<dbReference type="HAMAP" id="MF_02114">
    <property type="entry name" value="CofC"/>
    <property type="match status" value="1"/>
</dbReference>
<comment type="pathway">
    <text evidence="5">Cofactor biosynthesis; coenzyme F420 biosynthesis.</text>
</comment>
<dbReference type="OrthoDB" id="11179at2157"/>
<keyword evidence="7" id="KW-1185">Reference proteome</keyword>
<dbReference type="EMBL" id="FOJA01000001">
    <property type="protein sequence ID" value="SEW23039.1"/>
    <property type="molecule type" value="Genomic_DNA"/>
</dbReference>
<evidence type="ECO:0000313" key="7">
    <source>
        <dbReference type="Proteomes" id="UP000198518"/>
    </source>
</evidence>
<dbReference type="InterPro" id="IPR029044">
    <property type="entry name" value="Nucleotide-diphossugar_trans"/>
</dbReference>
<dbReference type="GO" id="GO:0005525">
    <property type="term" value="F:GTP binding"/>
    <property type="evidence" value="ECO:0007669"/>
    <property type="project" value="UniProtKB-KW"/>
</dbReference>
<accession>A0A1I0Q7S3</accession>
<dbReference type="AlphaFoldDB" id="A0A1I0Q7S3"/>
<comment type="similarity">
    <text evidence="5">Belongs to the CofC family.</text>
</comment>
<keyword evidence="1 5" id="KW-0808">Transferase</keyword>
<dbReference type="GO" id="GO:0043814">
    <property type="term" value="F:phospholactate guanylyltransferase activity"/>
    <property type="evidence" value="ECO:0007669"/>
    <property type="project" value="UniProtKB-EC"/>
</dbReference>
<comment type="subunit">
    <text evidence="5">Homodimer.</text>
</comment>
<dbReference type="PANTHER" id="PTHR40392:SF1">
    <property type="entry name" value="2-PHOSPHO-L-LACTATE GUANYLYLTRANSFERASE"/>
    <property type="match status" value="1"/>
</dbReference>
<evidence type="ECO:0000256" key="1">
    <source>
        <dbReference type="ARBA" id="ARBA00022679"/>
    </source>
</evidence>
<dbReference type="PANTHER" id="PTHR40392">
    <property type="entry name" value="2-PHOSPHO-L-LACTATE GUANYLYLTRANSFERASE"/>
    <property type="match status" value="1"/>
</dbReference>
<dbReference type="GO" id="GO:0052645">
    <property type="term" value="P:F420-0 metabolic process"/>
    <property type="evidence" value="ECO:0007669"/>
    <property type="project" value="UniProtKB-UniRule"/>
</dbReference>
<organism evidence="6 7">
    <name type="scientific">Halobacterium jilantaiense</name>
    <dbReference type="NCBI Taxonomy" id="355548"/>
    <lineage>
        <taxon>Archaea</taxon>
        <taxon>Methanobacteriati</taxon>
        <taxon>Methanobacteriota</taxon>
        <taxon>Stenosarchaea group</taxon>
        <taxon>Halobacteria</taxon>
        <taxon>Halobacteriales</taxon>
        <taxon>Halobacteriaceae</taxon>
        <taxon>Halobacterium</taxon>
    </lineage>
</organism>
<evidence type="ECO:0000256" key="2">
    <source>
        <dbReference type="ARBA" id="ARBA00022695"/>
    </source>
</evidence>
<sequence>MRTVVPFDPRNPNSRLSPVLDDDQRREFAAAMLADVLDAVRGAGGDPEVLATASPDIDVGVPVSVDDRSLSAAVQGEVDADLPVAVVMADLALATPESVRGLFDAGGDVALAPGAAGGTNGLVVREPGFSVDYHGASFRDHSAAAERAGLDVAVVDSFRLAVDVDDVADLVDVFVHGEGRARDWLVDAGFDLAVRDGEPVVEPNA</sequence>
<protein>
    <recommendedName>
        <fullName evidence="5">2-phospho-L-lactate guanylyltransferase</fullName>
        <shortName evidence="5">LP guanylyltransferase</shortName>
        <ecNumber evidence="5">2.7.7.68</ecNumber>
    </recommendedName>
</protein>
<evidence type="ECO:0000256" key="5">
    <source>
        <dbReference type="HAMAP-Rule" id="MF_02114"/>
    </source>
</evidence>
<evidence type="ECO:0000256" key="3">
    <source>
        <dbReference type="ARBA" id="ARBA00022741"/>
    </source>
</evidence>
<proteinExistence type="inferred from homology"/>
<dbReference type="SUPFAM" id="SSF53448">
    <property type="entry name" value="Nucleotide-diphospho-sugar transferases"/>
    <property type="match status" value="1"/>
</dbReference>
<dbReference type="NCBIfam" id="TIGR03552">
    <property type="entry name" value="F420_cofC"/>
    <property type="match status" value="1"/>
</dbReference>
<keyword evidence="2 5" id="KW-0548">Nucleotidyltransferase</keyword>
<keyword evidence="4 5" id="KW-0342">GTP-binding</keyword>
<name>A0A1I0Q7S3_9EURY</name>
<dbReference type="Gene3D" id="6.10.140.50">
    <property type="match status" value="1"/>
</dbReference>
<dbReference type="Gene3D" id="3.90.550.10">
    <property type="entry name" value="Spore Coat Polysaccharide Biosynthesis Protein SpsA, Chain A"/>
    <property type="match status" value="1"/>
</dbReference>
<evidence type="ECO:0000313" key="6">
    <source>
        <dbReference type="EMBL" id="SEW23039.1"/>
    </source>
</evidence>
<dbReference type="EC" id="2.7.7.68" evidence="5"/>